<dbReference type="AlphaFoldDB" id="A0A2G8LCV7"/>
<comment type="caution">
    <text evidence="1">The sequence shown here is derived from an EMBL/GenBank/DDBJ whole genome shotgun (WGS) entry which is preliminary data.</text>
</comment>
<dbReference type="OrthoDB" id="5986101at2759"/>
<evidence type="ECO:0000313" key="1">
    <source>
        <dbReference type="EMBL" id="PIK58057.1"/>
    </source>
</evidence>
<accession>A0A2G8LCV7</accession>
<evidence type="ECO:0000313" key="2">
    <source>
        <dbReference type="Proteomes" id="UP000230750"/>
    </source>
</evidence>
<sequence>MMSQGSVEPDLAVVKGLKKARATKRGCLTRLGNEIKAIITENPQPDSSCRATVQQKNEAYSQAIGELEEAHNAYLEVLKEDDDIHEAEAYMSAIHRAFDEFSQEISTWQRSQDVPLVMPSDSVSQTSSSSSITSERAKANAKKAALAARAVLLQQQQDLQLAELRLKQQKDELDLRMEIAMAEAEEKAYMEAEHKVDLSCVKKSSNVVESEGAVLRPEALEFHPSEKIIVPEATPQLSDQDRNQLIEAIHLPRAELSYFDGNPMKYWSFIRSFENSVGSSNLSYGAKLTRLQQYCVGKANKVIQCCSVMDPCDGYPRALGILKDRFGDNHLIADAWLENITSGGTFSSYDKQG</sequence>
<keyword evidence="2" id="KW-1185">Reference proteome</keyword>
<name>A0A2G8LCV7_STIJA</name>
<dbReference type="PANTHER" id="PTHR47331">
    <property type="entry name" value="PHD-TYPE DOMAIN-CONTAINING PROTEIN"/>
    <property type="match status" value="1"/>
</dbReference>
<dbReference type="EMBL" id="MRZV01000124">
    <property type="protein sequence ID" value="PIK58057.1"/>
    <property type="molecule type" value="Genomic_DNA"/>
</dbReference>
<gene>
    <name evidence="1" type="ORF">BSL78_05036</name>
</gene>
<protein>
    <submittedName>
        <fullName evidence="1">Uncharacterized protein</fullName>
    </submittedName>
</protein>
<proteinExistence type="predicted"/>
<reference evidence="1 2" key="1">
    <citation type="journal article" date="2017" name="PLoS Biol.">
        <title>The sea cucumber genome provides insights into morphological evolution and visceral regeneration.</title>
        <authorList>
            <person name="Zhang X."/>
            <person name="Sun L."/>
            <person name="Yuan J."/>
            <person name="Sun Y."/>
            <person name="Gao Y."/>
            <person name="Zhang L."/>
            <person name="Li S."/>
            <person name="Dai H."/>
            <person name="Hamel J.F."/>
            <person name="Liu C."/>
            <person name="Yu Y."/>
            <person name="Liu S."/>
            <person name="Lin W."/>
            <person name="Guo K."/>
            <person name="Jin S."/>
            <person name="Xu P."/>
            <person name="Storey K.B."/>
            <person name="Huan P."/>
            <person name="Zhang T."/>
            <person name="Zhou Y."/>
            <person name="Zhang J."/>
            <person name="Lin C."/>
            <person name="Li X."/>
            <person name="Xing L."/>
            <person name="Huo D."/>
            <person name="Sun M."/>
            <person name="Wang L."/>
            <person name="Mercier A."/>
            <person name="Li F."/>
            <person name="Yang H."/>
            <person name="Xiang J."/>
        </authorList>
    </citation>
    <scope>NUCLEOTIDE SEQUENCE [LARGE SCALE GENOMIC DNA]</scope>
    <source>
        <strain evidence="1">Shaxun</strain>
        <tissue evidence="1">Muscle</tissue>
    </source>
</reference>
<dbReference type="Proteomes" id="UP000230750">
    <property type="component" value="Unassembled WGS sequence"/>
</dbReference>
<organism evidence="1 2">
    <name type="scientific">Stichopus japonicus</name>
    <name type="common">Sea cucumber</name>
    <dbReference type="NCBI Taxonomy" id="307972"/>
    <lineage>
        <taxon>Eukaryota</taxon>
        <taxon>Metazoa</taxon>
        <taxon>Echinodermata</taxon>
        <taxon>Eleutherozoa</taxon>
        <taxon>Echinozoa</taxon>
        <taxon>Holothuroidea</taxon>
        <taxon>Aspidochirotacea</taxon>
        <taxon>Aspidochirotida</taxon>
        <taxon>Stichopodidae</taxon>
        <taxon>Apostichopus</taxon>
    </lineage>
</organism>
<dbReference type="PANTHER" id="PTHR47331:SF1">
    <property type="entry name" value="GAG-LIKE PROTEIN"/>
    <property type="match status" value="1"/>
</dbReference>